<evidence type="ECO:0000313" key="2">
    <source>
        <dbReference type="Proteomes" id="UP000309389"/>
    </source>
</evidence>
<dbReference type="Proteomes" id="UP000309389">
    <property type="component" value="Unassembled WGS sequence"/>
</dbReference>
<accession>A0A4T3F3J9</accession>
<name>A0A4T3F3J9_9SPHN</name>
<reference evidence="1 2" key="1">
    <citation type="submission" date="2019-04" db="EMBL/GenBank/DDBJ databases">
        <title>Altererythrobacter aquimixticola sp. nov., isolated from sediment of junction between the ocean and a freshwater spring.</title>
        <authorList>
            <person name="Yoon J.-H."/>
        </authorList>
    </citation>
    <scope>NUCLEOTIDE SEQUENCE [LARGE SCALE GENOMIC DNA]</scope>
    <source>
        <strain evidence="1 2">SSKS-13</strain>
    </source>
</reference>
<evidence type="ECO:0008006" key="3">
    <source>
        <dbReference type="Google" id="ProtNLM"/>
    </source>
</evidence>
<gene>
    <name evidence="1" type="ORF">E5222_05170</name>
</gene>
<organism evidence="1 2">
    <name type="scientific">Alteraurantiacibacter aquimixticola</name>
    <dbReference type="NCBI Taxonomy" id="2489173"/>
    <lineage>
        <taxon>Bacteria</taxon>
        <taxon>Pseudomonadati</taxon>
        <taxon>Pseudomonadota</taxon>
        <taxon>Alphaproteobacteria</taxon>
        <taxon>Sphingomonadales</taxon>
        <taxon>Erythrobacteraceae</taxon>
        <taxon>Alteraurantiacibacter</taxon>
    </lineage>
</organism>
<sequence>MARPAGKSDMTRRLAILQQFDPAGGVPHYIRAHLEGLRPVAERIVLVSNSPVAAEDRAVAEAICDAVIERPNTGWDFAGWRDALALEDMAQWDEVILTNSSVIGPLFPLASIFAEMDTRREKEAFDFWGMVFSRQIRHHLQSYFFVFSAPVIRSDAWRSFWRGVADIDDKDEVIARYEAGITVALASGGFSYAAYMPDPPLARRIRICDWEVLGKRIHIPFDCTRVNRTVRWHDELVEQGFPYLKASLLWGKDTWRLKDFDRIRDLTAGTFDWSAIERDMQK</sequence>
<comment type="caution">
    <text evidence="1">The sequence shown here is derived from an EMBL/GenBank/DDBJ whole genome shotgun (WGS) entry which is preliminary data.</text>
</comment>
<dbReference type="OrthoDB" id="9783791at2"/>
<dbReference type="InterPro" id="IPR007739">
    <property type="entry name" value="RgpF"/>
</dbReference>
<protein>
    <recommendedName>
        <fullName evidence="3">Glycosyltransferase family 2 protein</fullName>
    </recommendedName>
</protein>
<dbReference type="AlphaFoldDB" id="A0A4T3F3J9"/>
<dbReference type="Pfam" id="PF05045">
    <property type="entry name" value="RgpF"/>
    <property type="match status" value="1"/>
</dbReference>
<dbReference type="EMBL" id="SSHH01000001">
    <property type="protein sequence ID" value="TIX51835.1"/>
    <property type="molecule type" value="Genomic_DNA"/>
</dbReference>
<evidence type="ECO:0000313" key="1">
    <source>
        <dbReference type="EMBL" id="TIX51835.1"/>
    </source>
</evidence>
<proteinExistence type="predicted"/>
<keyword evidence="2" id="KW-1185">Reference proteome</keyword>